<accession>A0A069SAW5</accession>
<evidence type="ECO:0000313" key="1">
    <source>
        <dbReference type="EMBL" id="KDS44343.1"/>
    </source>
</evidence>
<evidence type="ECO:0000313" key="2">
    <source>
        <dbReference type="Proteomes" id="UP000027661"/>
    </source>
</evidence>
<gene>
    <name evidence="1" type="ORF">M099_4287</name>
</gene>
<proteinExistence type="predicted"/>
<dbReference type="AlphaFoldDB" id="A0A069SAW5"/>
<reference evidence="1 2" key="1">
    <citation type="submission" date="2014-04" db="EMBL/GenBank/DDBJ databases">
        <authorList>
            <person name="Sears C."/>
            <person name="Carroll K."/>
            <person name="Sack B.R."/>
            <person name="Qadri F."/>
            <person name="Myers L.L."/>
            <person name="Chung G.-T."/>
            <person name="Escheverria P."/>
            <person name="Fraser C.M."/>
            <person name="Sadzewicz L."/>
            <person name="Shefchek K.A."/>
            <person name="Tallon L."/>
            <person name="Das S.P."/>
            <person name="Daugherty S."/>
            <person name="Mongodin E.F."/>
        </authorList>
    </citation>
    <scope>NUCLEOTIDE SEQUENCE [LARGE SCALE GENOMIC DNA]</scope>
    <source>
        <strain evidence="1 2">3975 RP4</strain>
    </source>
</reference>
<dbReference type="EMBL" id="JNHM01000164">
    <property type="protein sequence ID" value="KDS44343.1"/>
    <property type="molecule type" value="Genomic_DNA"/>
</dbReference>
<protein>
    <submittedName>
        <fullName evidence="1">Uncharacterized protein</fullName>
    </submittedName>
</protein>
<dbReference type="Proteomes" id="UP000027661">
    <property type="component" value="Unassembled WGS sequence"/>
</dbReference>
<name>A0A069SAW5_PHOVU</name>
<dbReference type="PATRIC" id="fig|1339352.3.peg.4019"/>
<sequence length="37" mass="4270">MLNHSFFEVNFVGVTKKNSTFAIPNKKWKNLEAFPGK</sequence>
<comment type="caution">
    <text evidence="1">The sequence shown here is derived from an EMBL/GenBank/DDBJ whole genome shotgun (WGS) entry which is preliminary data.</text>
</comment>
<organism evidence="1 2">
    <name type="scientific">Phocaeicola vulgatus str. 3975 RP4</name>
    <dbReference type="NCBI Taxonomy" id="1339352"/>
    <lineage>
        <taxon>Bacteria</taxon>
        <taxon>Pseudomonadati</taxon>
        <taxon>Bacteroidota</taxon>
        <taxon>Bacteroidia</taxon>
        <taxon>Bacteroidales</taxon>
        <taxon>Bacteroidaceae</taxon>
        <taxon>Phocaeicola</taxon>
    </lineage>
</organism>